<name>A0ABY5X9S7_ERWPY</name>
<organism evidence="1 2">
    <name type="scientific">Erwinia pyrifoliae</name>
    <dbReference type="NCBI Taxonomy" id="79967"/>
    <lineage>
        <taxon>Bacteria</taxon>
        <taxon>Pseudomonadati</taxon>
        <taxon>Pseudomonadota</taxon>
        <taxon>Gammaproteobacteria</taxon>
        <taxon>Enterobacterales</taxon>
        <taxon>Erwiniaceae</taxon>
        <taxon>Erwinia</taxon>
    </lineage>
</organism>
<dbReference type="Proteomes" id="UP001058553">
    <property type="component" value="Chromosome"/>
</dbReference>
<dbReference type="GeneID" id="92238694"/>
<protein>
    <submittedName>
        <fullName evidence="1">Uncharacterized protein</fullName>
    </submittedName>
</protein>
<evidence type="ECO:0000313" key="1">
    <source>
        <dbReference type="EMBL" id="UWS33788.1"/>
    </source>
</evidence>
<gene>
    <name evidence="1" type="ORF">NYP84_00695</name>
</gene>
<keyword evidence="2" id="KW-1185">Reference proteome</keyword>
<accession>A0ABY5X9S7</accession>
<dbReference type="RefSeq" id="WP_012666529.1">
    <property type="nucleotide sequence ID" value="NZ_CP023567.1"/>
</dbReference>
<sequence length="73" mass="8473">MLINLNTFAAMLRARPGELLHNVRNTGCFKGMTLPKAIDKNLDKRYKFAPHYMFDMTDAIEFKTKIDNAQPKR</sequence>
<reference evidence="1" key="1">
    <citation type="submission" date="2022-07" db="EMBL/GenBank/DDBJ databases">
        <title>Genetic diversity of Erwinia pyrifoliae.</title>
        <authorList>
            <person name="Park D.S."/>
            <person name="Ham H."/>
        </authorList>
    </citation>
    <scope>NUCLEOTIDE SEQUENCE</scope>
    <source>
        <strain evidence="1">CP201486</strain>
    </source>
</reference>
<proteinExistence type="predicted"/>
<evidence type="ECO:0000313" key="2">
    <source>
        <dbReference type="Proteomes" id="UP001058553"/>
    </source>
</evidence>
<dbReference type="EMBL" id="CP103445">
    <property type="protein sequence ID" value="UWS33788.1"/>
    <property type="molecule type" value="Genomic_DNA"/>
</dbReference>